<comment type="caution">
    <text evidence="2">The sequence shown here is derived from an EMBL/GenBank/DDBJ whole genome shotgun (WGS) entry which is preliminary data.</text>
</comment>
<evidence type="ECO:0000256" key="1">
    <source>
        <dbReference type="SAM" id="MobiDB-lite"/>
    </source>
</evidence>
<evidence type="ECO:0000313" key="2">
    <source>
        <dbReference type="EMBL" id="KAK0713305.1"/>
    </source>
</evidence>
<accession>A0AA40ACL3</accession>
<dbReference type="AlphaFoldDB" id="A0AA40ACL3"/>
<reference evidence="2" key="1">
    <citation type="submission" date="2023-06" db="EMBL/GenBank/DDBJ databases">
        <title>Genome-scale phylogeny and comparative genomics of the fungal order Sordariales.</title>
        <authorList>
            <consortium name="Lawrence Berkeley National Laboratory"/>
            <person name="Hensen N."/>
            <person name="Bonometti L."/>
            <person name="Westerberg I."/>
            <person name="Brannstrom I.O."/>
            <person name="Guillou S."/>
            <person name="Cros-Aarteil S."/>
            <person name="Calhoun S."/>
            <person name="Haridas S."/>
            <person name="Kuo A."/>
            <person name="Mondo S."/>
            <person name="Pangilinan J."/>
            <person name="Riley R."/>
            <person name="LaButti K."/>
            <person name="Andreopoulos B."/>
            <person name="Lipzen A."/>
            <person name="Chen C."/>
            <person name="Yanf M."/>
            <person name="Daum C."/>
            <person name="Ng V."/>
            <person name="Clum A."/>
            <person name="Steindorff A."/>
            <person name="Ohm R."/>
            <person name="Martin F."/>
            <person name="Silar P."/>
            <person name="Natvig D."/>
            <person name="Lalanne C."/>
            <person name="Gautier V."/>
            <person name="Ament-velasquez S.L."/>
            <person name="Kruys A."/>
            <person name="Hutchinson M.I."/>
            <person name="Powell A.J."/>
            <person name="Barry K."/>
            <person name="Miller A.N."/>
            <person name="Grigoriev I.V."/>
            <person name="Debuchy R."/>
            <person name="Gladieux P."/>
            <person name="Thoren M.H."/>
            <person name="Johannesson H."/>
        </authorList>
    </citation>
    <scope>NUCLEOTIDE SEQUENCE</scope>
    <source>
        <strain evidence="2">SMH2392-1A</strain>
    </source>
</reference>
<dbReference type="RefSeq" id="XP_060294628.1">
    <property type="nucleotide sequence ID" value="XM_060434606.1"/>
</dbReference>
<organism evidence="2 3">
    <name type="scientific">Lasiosphaeria miniovina</name>
    <dbReference type="NCBI Taxonomy" id="1954250"/>
    <lineage>
        <taxon>Eukaryota</taxon>
        <taxon>Fungi</taxon>
        <taxon>Dikarya</taxon>
        <taxon>Ascomycota</taxon>
        <taxon>Pezizomycotina</taxon>
        <taxon>Sordariomycetes</taxon>
        <taxon>Sordariomycetidae</taxon>
        <taxon>Sordariales</taxon>
        <taxon>Lasiosphaeriaceae</taxon>
        <taxon>Lasiosphaeria</taxon>
    </lineage>
</organism>
<dbReference type="GeneID" id="85317876"/>
<sequence length="260" mass="28815">METYHSLASLHGTAEALQLGVGCFLSWSDQHRACTVLANVGMSSNWESAILFRVVLGVRVSVPKVPNRTVLNSSYGTSRAKIVPSGRGDMMNKQHAYSVKSLGGWQSRGVDVSGKVRSRSGHFQASLRGGRVQQPSGTSNCLPRCRLPRPRPLLLHPIKIAIACRYVLYLFDSVRVWNGTAEDLRKNKRTKPKSRKGGDKGRGRDKPSCGRGRMARIRKNRWLPVPYCTAQCLSPITSRIEGTRLATTFGGLDRHYLPFL</sequence>
<evidence type="ECO:0000313" key="3">
    <source>
        <dbReference type="Proteomes" id="UP001172101"/>
    </source>
</evidence>
<keyword evidence="3" id="KW-1185">Reference proteome</keyword>
<gene>
    <name evidence="2" type="ORF">B0T26DRAFT_361670</name>
</gene>
<dbReference type="Proteomes" id="UP001172101">
    <property type="component" value="Unassembled WGS sequence"/>
</dbReference>
<feature type="region of interest" description="Disordered" evidence="1">
    <location>
        <begin position="186"/>
        <end position="211"/>
    </location>
</feature>
<proteinExistence type="predicted"/>
<dbReference type="EMBL" id="JAUIRO010000005">
    <property type="protein sequence ID" value="KAK0713305.1"/>
    <property type="molecule type" value="Genomic_DNA"/>
</dbReference>
<feature type="compositionally biased region" description="Basic and acidic residues" evidence="1">
    <location>
        <begin position="196"/>
        <end position="208"/>
    </location>
</feature>
<protein>
    <submittedName>
        <fullName evidence="2">Uncharacterized protein</fullName>
    </submittedName>
</protein>
<name>A0AA40ACL3_9PEZI</name>
<feature type="compositionally biased region" description="Basic residues" evidence="1">
    <location>
        <begin position="186"/>
        <end position="195"/>
    </location>
</feature>